<dbReference type="InterPro" id="IPR005625">
    <property type="entry name" value="PepSY-ass_TM"/>
</dbReference>
<keyword evidence="1" id="KW-0812">Transmembrane</keyword>
<keyword evidence="1" id="KW-1133">Transmembrane helix</keyword>
<organism evidence="2 3">
    <name type="scientific">Gallaecimonas pentaromativorans</name>
    <dbReference type="NCBI Taxonomy" id="584787"/>
    <lineage>
        <taxon>Bacteria</taxon>
        <taxon>Pseudomonadati</taxon>
        <taxon>Pseudomonadota</taxon>
        <taxon>Gammaproteobacteria</taxon>
        <taxon>Enterobacterales</taxon>
        <taxon>Gallaecimonadaceae</taxon>
        <taxon>Gallaecimonas</taxon>
    </lineage>
</organism>
<feature type="transmembrane region" description="Helical" evidence="1">
    <location>
        <begin position="327"/>
        <end position="347"/>
    </location>
</feature>
<keyword evidence="3" id="KW-1185">Reference proteome</keyword>
<keyword evidence="1" id="KW-0472">Membrane</keyword>
<feature type="transmembrane region" description="Helical" evidence="1">
    <location>
        <begin position="12"/>
        <end position="35"/>
    </location>
</feature>
<comment type="caution">
    <text evidence="2">The sequence shown here is derived from an EMBL/GenBank/DDBJ whole genome shotgun (WGS) entry which is preliminary data.</text>
</comment>
<accession>A0A3N1PNU3</accession>
<feature type="transmembrane region" description="Helical" evidence="1">
    <location>
        <begin position="128"/>
        <end position="153"/>
    </location>
</feature>
<feature type="transmembrane region" description="Helical" evidence="1">
    <location>
        <begin position="174"/>
        <end position="202"/>
    </location>
</feature>
<dbReference type="EMBL" id="RJUL01000001">
    <property type="protein sequence ID" value="ROQ30405.1"/>
    <property type="molecule type" value="Genomic_DNA"/>
</dbReference>
<feature type="transmembrane region" description="Helical" evidence="1">
    <location>
        <begin position="424"/>
        <end position="443"/>
    </location>
</feature>
<evidence type="ECO:0000313" key="3">
    <source>
        <dbReference type="Proteomes" id="UP000268033"/>
    </source>
</evidence>
<evidence type="ECO:0000256" key="1">
    <source>
        <dbReference type="SAM" id="Phobius"/>
    </source>
</evidence>
<dbReference type="Pfam" id="PF03929">
    <property type="entry name" value="PepSY_TM"/>
    <property type="match status" value="1"/>
</dbReference>
<gene>
    <name evidence="2" type="ORF">EDC28_10191</name>
</gene>
<dbReference type="PANTHER" id="PTHR34219:SF4">
    <property type="entry name" value="PEPSY DOMAIN-CONTAINING PROTEIN"/>
    <property type="match status" value="1"/>
</dbReference>
<dbReference type="STRING" id="584787.GCA_001247655_01682"/>
<reference evidence="2 3" key="1">
    <citation type="submission" date="2018-11" db="EMBL/GenBank/DDBJ databases">
        <title>Genomic Encyclopedia of Type Strains, Phase IV (KMG-IV): sequencing the most valuable type-strain genomes for metagenomic binning, comparative biology and taxonomic classification.</title>
        <authorList>
            <person name="Goeker M."/>
        </authorList>
    </citation>
    <scope>NUCLEOTIDE SEQUENCE [LARGE SCALE GENOMIC DNA]</scope>
    <source>
        <strain evidence="2 3">DSM 21945</strain>
    </source>
</reference>
<proteinExistence type="predicted"/>
<feature type="transmembrane region" description="Helical" evidence="1">
    <location>
        <begin position="367"/>
        <end position="387"/>
    </location>
</feature>
<feature type="transmembrane region" description="Helical" evidence="1">
    <location>
        <begin position="449"/>
        <end position="470"/>
    </location>
</feature>
<evidence type="ECO:0000313" key="2">
    <source>
        <dbReference type="EMBL" id="ROQ30405.1"/>
    </source>
</evidence>
<feature type="transmembrane region" description="Helical" evidence="1">
    <location>
        <begin position="393"/>
        <end position="412"/>
    </location>
</feature>
<sequence>MSFMRRYWTQVHNWVGVLITPPLAIIFFTGIVLFFHDALYQWEFGRQGQLTLPQAMDQAANRLEQQGILKEGGSLSFYPAEEGGFPLMYYGGKGYQAILADGTVLKDAIRGNAGRTLLNIHDSLSLPMGLYLAGLVAVLMLVLLINGLVVHWPNLKRQFQQYRPDSAKDKWLDLHKLVGIASLPYLLMYAITGAAFCLLVLYQALLLMGPYQGDRSALMNDMGFAQVPQAAKVAAAQLPPSALLAQSQALLGAQPNRLTIGPWKDQNQQVIATSSRGRELVETREIIFTPGAKAPLSDIRQDNMDPSRLIYGAFVALHYGHFGGITLIWLFSALGIACLGMLFGGALRAHGRLPKSGWLYHYNRKSLVLAGSLPLGTLALLLAARYLPMDSPARFWAFPWVFWVVTLLPVLWPMAVGTGRRRVACLWWTGGLFALASLGSIALKQGPELWAWALALVAGTLVLGAGAALLTRRLSPPAS</sequence>
<name>A0A3N1PNU3_9GAMM</name>
<dbReference type="PANTHER" id="PTHR34219">
    <property type="entry name" value="IRON-REGULATED INNER MEMBRANE PROTEIN-RELATED"/>
    <property type="match status" value="1"/>
</dbReference>
<dbReference type="AlphaFoldDB" id="A0A3N1PNU3"/>
<protein>
    <submittedName>
        <fullName evidence="2">Putative iron-regulated membrane protein</fullName>
    </submittedName>
</protein>
<dbReference type="Proteomes" id="UP000268033">
    <property type="component" value="Unassembled WGS sequence"/>
</dbReference>